<dbReference type="PROSITE" id="PS50268">
    <property type="entry name" value="CADHERIN_2"/>
    <property type="match status" value="1"/>
</dbReference>
<feature type="domain" description="Cadherin" evidence="2">
    <location>
        <begin position="61"/>
        <end position="149"/>
    </location>
</feature>
<feature type="signal peptide" evidence="1">
    <location>
        <begin position="1"/>
        <end position="20"/>
    </location>
</feature>
<dbReference type="RefSeq" id="WP_033093694.1">
    <property type="nucleotide sequence ID" value="NZ_JQED01000017.1"/>
</dbReference>
<dbReference type="SUPFAM" id="SSF101898">
    <property type="entry name" value="NHL repeat"/>
    <property type="match status" value="1"/>
</dbReference>
<dbReference type="Gene3D" id="2.120.10.30">
    <property type="entry name" value="TolB, C-terminal domain"/>
    <property type="match status" value="1"/>
</dbReference>
<dbReference type="GO" id="GO:0005509">
    <property type="term" value="F:calcium ion binding"/>
    <property type="evidence" value="ECO:0007669"/>
    <property type="project" value="InterPro"/>
</dbReference>
<feature type="chain" id="PRO_5001957499" description="Cadherin domain-containing protein" evidence="1">
    <location>
        <begin position="21"/>
        <end position="809"/>
    </location>
</feature>
<accession>A0A099KQF3</accession>
<evidence type="ECO:0000313" key="3">
    <source>
        <dbReference type="EMBL" id="KGJ92711.1"/>
    </source>
</evidence>
<dbReference type="SUPFAM" id="SSF63829">
    <property type="entry name" value="Calcium-dependent phosphotriesterase"/>
    <property type="match status" value="1"/>
</dbReference>
<dbReference type="GO" id="GO:0016020">
    <property type="term" value="C:membrane"/>
    <property type="evidence" value="ECO:0007669"/>
    <property type="project" value="InterPro"/>
</dbReference>
<keyword evidence="1" id="KW-0732">Signal</keyword>
<dbReference type="InterPro" id="IPR011042">
    <property type="entry name" value="6-blade_b-propeller_TolB-like"/>
</dbReference>
<protein>
    <recommendedName>
        <fullName evidence="2">Cadherin domain-containing protein</fullName>
    </recommendedName>
</protein>
<dbReference type="EMBL" id="JQED01000017">
    <property type="protein sequence ID" value="KGJ92711.1"/>
    <property type="molecule type" value="Genomic_DNA"/>
</dbReference>
<evidence type="ECO:0000256" key="1">
    <source>
        <dbReference type="SAM" id="SignalP"/>
    </source>
</evidence>
<sequence>MLKNYYNPLLCLAFTVLISACGGGGEDAESTPTKAAVTNTAPTISDYTSTYQMVENNALIIDSLTVYDAENDNLTSSFSGDDADLFSFNIATGKLSFKSAPDYETPSDSDLDNRYNVELTISDSELTVTASIEVTIINDISIEITSPVENSNIGGGDTYKVVAKIAEHESGVVTVGVDAQVSINGHSATPIDDSGKYWLLEVENPAKASITAEVIIEGITYSDTISVQGLQPLVSVKEIAVDNTNGFMYLNDQGTRLIVKVNLDGSSSTVIFDPKKYGYSWVSSILLDSTNNRLLAVMDVPKSDGSIWFVKSLVAIDLTTKAHSILSGEHVGTGDLLSNNSGQMALYNEAVLIPDYNNQSLVEVNLLTGNRTTLSSVAIGAGPLLEMPNGLAVNSDNNLAYVSSNSAMLEVDLLTGNRIIIGDNKTGSGTALDSPENLFFDGKNNRLIFSNRGEGITALSLTTKERISLPTPVESRSLGLGDNDSFYTFNYSDNSINTGVLGQDKFEKVIAIKTGQGLQINNGYSIEFSNKSQALFFNSHGVYNFDLLKQTVSNLTTGTSDVVNQIGLALNTDDNSLIIINNSEINEPSLLLVSTEGTKREVITEYSVEDEVNLINPIDVVLDDKNTYAYILDAPNYQNNEAEVNIIQVELATGIKTLISSNATHSGAAFNKPNSISFQSKNKSLLVIQNPSDEKGVDIIEIDIASGERSLIANDIDTRVMSAVNDSLFLEDGTFVIMGWRFIYKVNLTTGVSSLLSSNGVGGGVPFSQLSALSYDSNKNRLFAIDTELKGIFAIDISTGNRSLLVSGN</sequence>
<dbReference type="GO" id="GO:0007156">
    <property type="term" value="P:homophilic cell adhesion via plasma membrane adhesion molecules"/>
    <property type="evidence" value="ECO:0007669"/>
    <property type="project" value="InterPro"/>
</dbReference>
<dbReference type="PROSITE" id="PS51257">
    <property type="entry name" value="PROKAR_LIPOPROTEIN"/>
    <property type="match status" value="1"/>
</dbReference>
<proteinExistence type="predicted"/>
<dbReference type="Gene3D" id="2.60.40.60">
    <property type="entry name" value="Cadherins"/>
    <property type="match status" value="1"/>
</dbReference>
<evidence type="ECO:0000259" key="2">
    <source>
        <dbReference type="PROSITE" id="PS50268"/>
    </source>
</evidence>
<dbReference type="CDD" id="cd11304">
    <property type="entry name" value="Cadherin_repeat"/>
    <property type="match status" value="1"/>
</dbReference>
<name>A0A099KQF3_COLPS</name>
<organism evidence="3 4">
    <name type="scientific">Colwellia psychrerythraea</name>
    <name type="common">Vibrio psychroerythus</name>
    <dbReference type="NCBI Taxonomy" id="28229"/>
    <lineage>
        <taxon>Bacteria</taxon>
        <taxon>Pseudomonadati</taxon>
        <taxon>Pseudomonadota</taxon>
        <taxon>Gammaproteobacteria</taxon>
        <taxon>Alteromonadales</taxon>
        <taxon>Colwelliaceae</taxon>
        <taxon>Colwellia</taxon>
    </lineage>
</organism>
<comment type="caution">
    <text evidence="3">The sequence shown here is derived from an EMBL/GenBank/DDBJ whole genome shotgun (WGS) entry which is preliminary data.</text>
</comment>
<reference evidence="3 4" key="1">
    <citation type="submission" date="2014-08" db="EMBL/GenBank/DDBJ databases">
        <title>Genomic and Phenotypic Diversity of Colwellia psychrerythraea strains from Disparate Marine Basins.</title>
        <authorList>
            <person name="Techtmann S.M."/>
            <person name="Stelling S.C."/>
            <person name="Utturkar S.M."/>
            <person name="Alshibli N."/>
            <person name="Harris A."/>
            <person name="Brown S.D."/>
            <person name="Hazen T.C."/>
        </authorList>
    </citation>
    <scope>NUCLEOTIDE SEQUENCE [LARGE SCALE GENOMIC DNA]</scope>
    <source>
        <strain evidence="3 4">ND2E</strain>
    </source>
</reference>
<dbReference type="InterPro" id="IPR002126">
    <property type="entry name" value="Cadherin-like_dom"/>
</dbReference>
<evidence type="ECO:0000313" key="4">
    <source>
        <dbReference type="Proteomes" id="UP000029843"/>
    </source>
</evidence>
<dbReference type="Proteomes" id="UP000029843">
    <property type="component" value="Unassembled WGS sequence"/>
</dbReference>
<gene>
    <name evidence="3" type="ORF">ND2E_2959</name>
</gene>
<dbReference type="OrthoDB" id="5702412at2"/>
<dbReference type="AlphaFoldDB" id="A0A099KQF3"/>
<dbReference type="PATRIC" id="fig|28229.4.peg.2002"/>